<name>A0A1Y2B7J5_9TREE</name>
<protein>
    <submittedName>
        <fullName evidence="6">p-loop containing nucleoside triphosphate hydrolase protein</fullName>
    </submittedName>
</protein>
<dbReference type="PANTHER" id="PTHR48102">
    <property type="entry name" value="ATP-DEPENDENT CLP PROTEASE ATP-BINDING SUBUNIT CLPX-LIKE, MITOCHONDRIAL-RELATED"/>
    <property type="match status" value="1"/>
</dbReference>
<evidence type="ECO:0000313" key="6">
    <source>
        <dbReference type="EMBL" id="ORY30811.1"/>
    </source>
</evidence>
<feature type="region of interest" description="Disordered" evidence="3">
    <location>
        <begin position="77"/>
        <end position="164"/>
    </location>
</feature>
<dbReference type="GO" id="GO:0051603">
    <property type="term" value="P:proteolysis involved in protein catabolic process"/>
    <property type="evidence" value="ECO:0007669"/>
    <property type="project" value="TreeGrafter"/>
</dbReference>
<feature type="region of interest" description="Disordered" evidence="3">
    <location>
        <begin position="186"/>
        <end position="251"/>
    </location>
</feature>
<dbReference type="Pfam" id="PF10431">
    <property type="entry name" value="ClpB_D2-small"/>
    <property type="match status" value="1"/>
</dbReference>
<feature type="domain" description="Clp ATPase C-terminal" evidence="5">
    <location>
        <begin position="520"/>
        <end position="614"/>
    </location>
</feature>
<evidence type="ECO:0000259" key="5">
    <source>
        <dbReference type="SMART" id="SM01086"/>
    </source>
</evidence>
<dbReference type="InterPro" id="IPR003593">
    <property type="entry name" value="AAA+_ATPase"/>
</dbReference>
<dbReference type="GO" id="GO:0005524">
    <property type="term" value="F:ATP binding"/>
    <property type="evidence" value="ECO:0007669"/>
    <property type="project" value="UniProtKB-KW"/>
</dbReference>
<dbReference type="STRING" id="71784.A0A1Y2B7J5"/>
<dbReference type="InterPro" id="IPR019489">
    <property type="entry name" value="Clp_ATPase_C"/>
</dbReference>
<keyword evidence="1" id="KW-0547">Nucleotide-binding</keyword>
<organism evidence="6 7">
    <name type="scientific">Naematelia encephala</name>
    <dbReference type="NCBI Taxonomy" id="71784"/>
    <lineage>
        <taxon>Eukaryota</taxon>
        <taxon>Fungi</taxon>
        <taxon>Dikarya</taxon>
        <taxon>Basidiomycota</taxon>
        <taxon>Agaricomycotina</taxon>
        <taxon>Tremellomycetes</taxon>
        <taxon>Tremellales</taxon>
        <taxon>Naemateliaceae</taxon>
        <taxon>Naematelia</taxon>
    </lineage>
</organism>
<dbReference type="Gene3D" id="1.10.8.60">
    <property type="match status" value="1"/>
</dbReference>
<dbReference type="SMART" id="SM01086">
    <property type="entry name" value="ClpB_D2-small"/>
    <property type="match status" value="1"/>
</dbReference>
<proteinExistence type="predicted"/>
<keyword evidence="2" id="KW-0067">ATP-binding</keyword>
<dbReference type="Proteomes" id="UP000193986">
    <property type="component" value="Unassembled WGS sequence"/>
</dbReference>
<comment type="caution">
    <text evidence="6">The sequence shown here is derived from an EMBL/GenBank/DDBJ whole genome shotgun (WGS) entry which is preliminary data.</text>
</comment>
<dbReference type="SMART" id="SM00382">
    <property type="entry name" value="AAA"/>
    <property type="match status" value="1"/>
</dbReference>
<dbReference type="GO" id="GO:0005759">
    <property type="term" value="C:mitochondrial matrix"/>
    <property type="evidence" value="ECO:0007669"/>
    <property type="project" value="TreeGrafter"/>
</dbReference>
<evidence type="ECO:0000259" key="4">
    <source>
        <dbReference type="SMART" id="SM00382"/>
    </source>
</evidence>
<dbReference type="InterPro" id="IPR003959">
    <property type="entry name" value="ATPase_AAA_core"/>
</dbReference>
<accession>A0A1Y2B7J5</accession>
<dbReference type="PANTHER" id="PTHR48102:SF7">
    <property type="entry name" value="ATP-DEPENDENT CLP PROTEASE ATP-BINDING SUBUNIT CLPX-LIKE, MITOCHONDRIAL"/>
    <property type="match status" value="1"/>
</dbReference>
<evidence type="ECO:0000256" key="1">
    <source>
        <dbReference type="ARBA" id="ARBA00022741"/>
    </source>
</evidence>
<dbReference type="OrthoDB" id="1721884at2759"/>
<evidence type="ECO:0000256" key="3">
    <source>
        <dbReference type="SAM" id="MobiDB-lite"/>
    </source>
</evidence>
<dbReference type="EMBL" id="MCFC01000018">
    <property type="protein sequence ID" value="ORY30811.1"/>
    <property type="molecule type" value="Genomic_DNA"/>
</dbReference>
<dbReference type="AlphaFoldDB" id="A0A1Y2B7J5"/>
<dbReference type="InParanoid" id="A0A1Y2B7J5"/>
<dbReference type="Gene3D" id="3.40.50.300">
    <property type="entry name" value="P-loop containing nucleotide triphosphate hydrolases"/>
    <property type="match status" value="2"/>
</dbReference>
<feature type="compositionally biased region" description="Pro residues" evidence="3">
    <location>
        <begin position="82"/>
        <end position="96"/>
    </location>
</feature>
<dbReference type="GO" id="GO:0016887">
    <property type="term" value="F:ATP hydrolysis activity"/>
    <property type="evidence" value="ECO:0007669"/>
    <property type="project" value="InterPro"/>
</dbReference>
<gene>
    <name evidence="6" type="ORF">BCR39DRAFT_528470</name>
</gene>
<evidence type="ECO:0000313" key="7">
    <source>
        <dbReference type="Proteomes" id="UP000193986"/>
    </source>
</evidence>
<dbReference type="SUPFAM" id="SSF52540">
    <property type="entry name" value="P-loop containing nucleoside triphosphate hydrolases"/>
    <property type="match status" value="1"/>
</dbReference>
<keyword evidence="6" id="KW-0378">Hydrolase</keyword>
<dbReference type="InterPro" id="IPR027417">
    <property type="entry name" value="P-loop_NTPase"/>
</dbReference>
<dbReference type="Pfam" id="PF07724">
    <property type="entry name" value="AAA_2"/>
    <property type="match status" value="1"/>
</dbReference>
<reference evidence="6 7" key="1">
    <citation type="submission" date="2016-07" db="EMBL/GenBank/DDBJ databases">
        <title>Pervasive Adenine N6-methylation of Active Genes in Fungi.</title>
        <authorList>
            <consortium name="DOE Joint Genome Institute"/>
            <person name="Mondo S.J."/>
            <person name="Dannebaum R.O."/>
            <person name="Kuo R.C."/>
            <person name="Labutti K."/>
            <person name="Haridas S."/>
            <person name="Kuo A."/>
            <person name="Salamov A."/>
            <person name="Ahrendt S.R."/>
            <person name="Lipzen A."/>
            <person name="Sullivan W."/>
            <person name="Andreopoulos W.B."/>
            <person name="Clum A."/>
            <person name="Lindquist E."/>
            <person name="Daum C."/>
            <person name="Ramamoorthy G.K."/>
            <person name="Gryganskyi A."/>
            <person name="Culley D."/>
            <person name="Magnuson J.K."/>
            <person name="James T.Y."/>
            <person name="O'Malley M.A."/>
            <person name="Stajich J.E."/>
            <person name="Spatafora J.W."/>
            <person name="Visel A."/>
            <person name="Grigoriev I.V."/>
        </authorList>
    </citation>
    <scope>NUCLEOTIDE SEQUENCE [LARGE SCALE GENOMIC DNA]</scope>
    <source>
        <strain evidence="6 7">68-887.2</strain>
    </source>
</reference>
<feature type="domain" description="AAA+ ATPase" evidence="4">
    <location>
        <begin position="255"/>
        <end position="464"/>
    </location>
</feature>
<dbReference type="FunFam" id="1.10.8.60:FF:000138">
    <property type="entry name" value="ATP-dependent Clp protease ATP-binding subunit ClpX"/>
    <property type="match status" value="1"/>
</dbReference>
<sequence length="657" mass="70273">MRTRDVRYVIHLARCHCRPHLHIRSASTAPSEGQSSSLKSPRELYAHLEQYVVGQEQTKRILSVAVYNHYQRLRSRQISAEPPIPPPLPTTPPPQTTAPRTAAETTRHPATRPSWDTEALEAPDPSIPASKLDDPPGGDATRVVGVGVGEGDPTLVQEVNSSGRDREGEWFISKDYFISAVPFVSKGSPASSQKQSSEKRKGANAGESPRAREAKAGKQALGYDEPETVRPARAAVEAEEESGDTRRSMSNVEVEKSNVLMIGPTGTGKTLMTKTLAKMLDVPFASCDATTYTSAGYVGDDVENCILRLLQAADYDVGRAEFGIIHIDEIDKLARRGASDGLSTWGGGRDVGGEGVQQAFLRLLEGTRVTLTAKPPPATSAPMMSGLGAAGPGKGGADGLEWDPNNPMNRNFGQKRGVRDGLPGFGGGASGGKGETFLVDTSNILFICSGAFVGLDQLVNSRLGKGSIGFGAPLPISPSSKSPSTSTLPLKSLATTDLHNYGLIPEFVGRLPILTTLHQLSIQDLVRILTEPRNALIKQYTALFDSYGCELRFTLKSLEAVAKKGNERGGGARGLRGVLEQVLGEGMFEIPASSVRYCLITERVVNGQEPALYFSRGQKFVFERAAEEEDGVGAVDLESEIVDGYEDGDDGRVRASG</sequence>
<evidence type="ECO:0000256" key="2">
    <source>
        <dbReference type="ARBA" id="ARBA00022840"/>
    </source>
</evidence>
<dbReference type="InterPro" id="IPR050052">
    <property type="entry name" value="ATP-dep_Clp_protease_ClpX"/>
</dbReference>
<keyword evidence="7" id="KW-1185">Reference proteome</keyword>